<dbReference type="Proteomes" id="UP001150062">
    <property type="component" value="Unassembled WGS sequence"/>
</dbReference>
<comment type="caution">
    <text evidence="2">The sequence shown here is derived from an EMBL/GenBank/DDBJ whole genome shotgun (WGS) entry which is preliminary data.</text>
</comment>
<accession>A0ABQ8YXS4</accession>
<dbReference type="EMBL" id="JAOAOG010000098">
    <property type="protein sequence ID" value="KAJ6249425.1"/>
    <property type="molecule type" value="Genomic_DNA"/>
</dbReference>
<evidence type="ECO:0000313" key="3">
    <source>
        <dbReference type="Proteomes" id="UP001150062"/>
    </source>
</evidence>
<proteinExistence type="predicted"/>
<evidence type="ECO:0000256" key="1">
    <source>
        <dbReference type="SAM" id="MobiDB-lite"/>
    </source>
</evidence>
<keyword evidence="3" id="KW-1185">Reference proteome</keyword>
<sequence length="868" mass="101411">MMDQKQIDESFSITKKVYVLQKLSFLNDPFYQSKIGKTDEIFVYDLLVTDFKNKLKYHLHPKFNNRLEIRSGSVIEIIKFEKLIYANSQFRMITELRVVDQQMPIDSTVLDNLPVCDGSTIRETLQYLPLVGGRGCYFNRELREPYGVEWVKEEQIKYSELNKGIYETSRFETIPSLITKYQTVHKQPKIGILGKVIEKSNLIHYGSINKNKSYPFQFTFTICDAFNKNFQISITIWDKLIIAFFYSIKINHYLLIRNYRIKKHYREQTLEICIDSSKINLKKPPYEIIMIVPEEVINKTLLPKLELNQNVFEKKKIQNLKEKIFIKSNDDYNNNNNSESNINNNMTIQNNDRINGDGGINSSINNLNNTNTFNTNNNNNNFISINSSSNINNNGNDNIIIDNNTGGGGSNSNNSNTNTTNNNNNNNNVNNTNTFNNNSNNNNNNINNNKNNNNNNKNNNNNNNNEMEIEYESDNMYNANYNSKGNNNRNEIYEKTDIESTNNENTSQNENQKNKNSLQRIHQNKNGELIGVFNKNAKTKKQKNVNPIKNDLIVSTSRELINLTESEQIINYCGIVCHSGNSNFLKNNLQFLVNIKKKIIVLKDYSADLFIPIYFDLLETATGNIKKIQKIKNGSIILFQNVIFKKINFNNGKNLILLLACPQTQIIDKYQIHEQKYYQNLKLYKNKSNFNSNHQQQMAFEEQMYFWNNKKPYLQKLISISNFKDLYKLDFIDCNSIPNQEKSNLFLIQGKIEKIILKKKNKLLIQVKSSYDDKSIVKLHFSRDQIKINIIDNFCNSIFFNDFFLKKQLKQILQLKKIAVQQDRLSTLLTNLPLVFCFTTCMDLDEGLIYQLIRMFQDEYYVYLPKKF</sequence>
<dbReference type="PANTHER" id="PTHR14944:SF2">
    <property type="entry name" value="RPA-RELATED PROTEIN RADX"/>
    <property type="match status" value="1"/>
</dbReference>
<dbReference type="SUPFAM" id="SSF50249">
    <property type="entry name" value="Nucleic acid-binding proteins"/>
    <property type="match status" value="1"/>
</dbReference>
<feature type="compositionally biased region" description="Low complexity" evidence="1">
    <location>
        <begin position="411"/>
        <end position="465"/>
    </location>
</feature>
<evidence type="ECO:0000313" key="2">
    <source>
        <dbReference type="EMBL" id="KAJ6249425.1"/>
    </source>
</evidence>
<dbReference type="InterPro" id="IPR040893">
    <property type="entry name" value="RADX"/>
</dbReference>
<feature type="region of interest" description="Disordered" evidence="1">
    <location>
        <begin position="402"/>
        <end position="466"/>
    </location>
</feature>
<protein>
    <submittedName>
        <fullName evidence="2">Rpa-related protein radx</fullName>
    </submittedName>
</protein>
<organism evidence="2 3">
    <name type="scientific">Anaeramoeba flamelloides</name>
    <dbReference type="NCBI Taxonomy" id="1746091"/>
    <lineage>
        <taxon>Eukaryota</taxon>
        <taxon>Metamonada</taxon>
        <taxon>Anaeramoebidae</taxon>
        <taxon>Anaeramoeba</taxon>
    </lineage>
</organism>
<dbReference type="PANTHER" id="PTHR14944">
    <property type="entry name" value="RPA-RELATED PROTEIN RADX"/>
    <property type="match status" value="1"/>
</dbReference>
<name>A0ABQ8YXS4_9EUKA</name>
<gene>
    <name evidence="2" type="ORF">M0813_16845</name>
</gene>
<dbReference type="InterPro" id="IPR012340">
    <property type="entry name" value="NA-bd_OB-fold"/>
</dbReference>
<reference evidence="2" key="1">
    <citation type="submission" date="2022-08" db="EMBL/GenBank/DDBJ databases">
        <title>Novel sulfate-reducing endosymbionts in the free-living metamonad Anaeramoeba.</title>
        <authorList>
            <person name="Jerlstrom-Hultqvist J."/>
            <person name="Cepicka I."/>
            <person name="Gallot-Lavallee L."/>
            <person name="Salas-Leiva D."/>
            <person name="Curtis B.A."/>
            <person name="Zahonova K."/>
            <person name="Pipaliya S."/>
            <person name="Dacks J."/>
            <person name="Roger A.J."/>
        </authorList>
    </citation>
    <scope>NUCLEOTIDE SEQUENCE</scope>
    <source>
        <strain evidence="2">Schooner1</strain>
    </source>
</reference>